<reference evidence="1 2" key="1">
    <citation type="submission" date="2018-12" db="EMBL/GenBank/DDBJ databases">
        <authorList>
            <consortium name="Pathogen Informatics"/>
        </authorList>
    </citation>
    <scope>NUCLEOTIDE SEQUENCE [LARGE SCALE GENOMIC DNA]</scope>
    <source>
        <strain evidence="1 2">NCTC934</strain>
    </source>
</reference>
<dbReference type="Proteomes" id="UP000280707">
    <property type="component" value="Chromosome"/>
</dbReference>
<keyword evidence="2" id="KW-1185">Reference proteome</keyword>
<sequence>MGIFLSPGSIIGANVRTREACGTFTAAHAILRRVAAEQRPKIFEGARDIILSLSVVVVMMLLVVGATGLCSVNPETAQGPVQEVDEETFLDTQARAGIGAIRDPQMPEGWQANAARRSQLGGETATVVSWLTADGNYVESTQTQVSAEDVGEKYDANYRGLNSTREVAGQQVRVLASDDDSVRRLWIVDLGDARLIISGAAPDEEFAAATEAFIKAKPISGK</sequence>
<dbReference type="Pfam" id="PF14030">
    <property type="entry name" value="DUF4245"/>
    <property type="match status" value="1"/>
</dbReference>
<organism evidence="1 2">
    <name type="scientific">Corynebacterium segmentosum</name>
    <dbReference type="NCBI Taxonomy" id="43990"/>
    <lineage>
        <taxon>Bacteria</taxon>
        <taxon>Bacillati</taxon>
        <taxon>Actinomycetota</taxon>
        <taxon>Actinomycetes</taxon>
        <taxon>Mycobacteriales</taxon>
        <taxon>Corynebacteriaceae</taxon>
        <taxon>Corynebacterium</taxon>
    </lineage>
</organism>
<evidence type="ECO:0000313" key="2">
    <source>
        <dbReference type="Proteomes" id="UP000280707"/>
    </source>
</evidence>
<evidence type="ECO:0000313" key="1">
    <source>
        <dbReference type="EMBL" id="VEH72579.1"/>
    </source>
</evidence>
<dbReference type="EMBL" id="LR134408">
    <property type="protein sequence ID" value="VEH72579.1"/>
    <property type="molecule type" value="Genomic_DNA"/>
</dbReference>
<accession>A0ABY6TCJ0</accession>
<proteinExistence type="predicted"/>
<name>A0ABY6TCJ0_9CORY</name>
<gene>
    <name evidence="1" type="ORF">NCTC934_00851</name>
</gene>
<dbReference type="InterPro" id="IPR025339">
    <property type="entry name" value="DUF4245"/>
</dbReference>
<protein>
    <submittedName>
        <fullName evidence="1">Secreted protein</fullName>
    </submittedName>
</protein>